<dbReference type="AlphaFoldDB" id="A0AAU2JJH7"/>
<dbReference type="GO" id="GO:0004497">
    <property type="term" value="F:monooxygenase activity"/>
    <property type="evidence" value="ECO:0007669"/>
    <property type="project" value="UniProtKB-KW"/>
</dbReference>
<dbReference type="GO" id="GO:0016705">
    <property type="term" value="F:oxidoreductase activity, acting on paired donors, with incorporation or reduction of molecular oxygen"/>
    <property type="evidence" value="ECO:0007669"/>
    <property type="project" value="InterPro"/>
</dbReference>
<keyword evidence="2" id="KW-0285">Flavoprotein</keyword>
<proteinExistence type="inferred from homology"/>
<gene>
    <name evidence="6" type="ORF">OG327_01860</name>
</gene>
<name>A0AAU2JJH7_9ACTN</name>
<dbReference type="PANTHER" id="PTHR30137">
    <property type="entry name" value="LUCIFERASE-LIKE MONOOXYGENASE"/>
    <property type="match status" value="1"/>
</dbReference>
<keyword evidence="4" id="KW-0503">Monooxygenase</keyword>
<evidence type="ECO:0000259" key="5">
    <source>
        <dbReference type="Pfam" id="PF00296"/>
    </source>
</evidence>
<dbReference type="InterPro" id="IPR036661">
    <property type="entry name" value="Luciferase-like_sf"/>
</dbReference>
<dbReference type="InterPro" id="IPR050766">
    <property type="entry name" value="Bact_Lucif_Oxidored"/>
</dbReference>
<accession>A0AAU2JJH7</accession>
<evidence type="ECO:0000256" key="1">
    <source>
        <dbReference type="ARBA" id="ARBA00010426"/>
    </source>
</evidence>
<protein>
    <submittedName>
        <fullName evidence="6">LLM class flavin-dependent oxidoreductase</fullName>
    </submittedName>
</protein>
<dbReference type="Gene3D" id="3.20.20.30">
    <property type="entry name" value="Luciferase-like domain"/>
    <property type="match status" value="1"/>
</dbReference>
<evidence type="ECO:0000313" key="6">
    <source>
        <dbReference type="EMBL" id="WTU72172.1"/>
    </source>
</evidence>
<evidence type="ECO:0000256" key="4">
    <source>
        <dbReference type="ARBA" id="ARBA00023033"/>
    </source>
</evidence>
<feature type="domain" description="Luciferase-like" evidence="5">
    <location>
        <begin position="9"/>
        <end position="312"/>
    </location>
</feature>
<dbReference type="Pfam" id="PF00296">
    <property type="entry name" value="Bac_luciferase"/>
    <property type="match status" value="1"/>
</dbReference>
<keyword evidence="3" id="KW-0560">Oxidoreductase</keyword>
<dbReference type="InterPro" id="IPR011251">
    <property type="entry name" value="Luciferase-like_dom"/>
</dbReference>
<organism evidence="6">
    <name type="scientific">Streptomyces sp. NBC_00049</name>
    <dbReference type="NCBI Taxonomy" id="2903617"/>
    <lineage>
        <taxon>Bacteria</taxon>
        <taxon>Bacillati</taxon>
        <taxon>Actinomycetota</taxon>
        <taxon>Actinomycetes</taxon>
        <taxon>Kitasatosporales</taxon>
        <taxon>Streptomycetaceae</taxon>
        <taxon>Streptomyces</taxon>
    </lineage>
</organism>
<dbReference type="PANTHER" id="PTHR30137:SF16">
    <property type="entry name" value="BLL0895 PROTEIN"/>
    <property type="match status" value="1"/>
</dbReference>
<comment type="similarity">
    <text evidence="1">Belongs to the bacterial luciferase oxidoreductase family.</text>
</comment>
<evidence type="ECO:0000256" key="2">
    <source>
        <dbReference type="ARBA" id="ARBA00022630"/>
    </source>
</evidence>
<dbReference type="SUPFAM" id="SSF51679">
    <property type="entry name" value="Bacterial luciferase-like"/>
    <property type="match status" value="1"/>
</dbReference>
<dbReference type="EMBL" id="CP108264">
    <property type="protein sequence ID" value="WTU72172.1"/>
    <property type="molecule type" value="Genomic_DNA"/>
</dbReference>
<evidence type="ECO:0000256" key="3">
    <source>
        <dbReference type="ARBA" id="ARBA00023002"/>
    </source>
</evidence>
<dbReference type="GO" id="GO:0005829">
    <property type="term" value="C:cytosol"/>
    <property type="evidence" value="ECO:0007669"/>
    <property type="project" value="TreeGrafter"/>
</dbReference>
<sequence length="390" mass="41977">MPQPYLPARFGVFLAPYHRPDRDPALQLRRDLDLVGELDRLGYDEVWAGEHHSAGCEIIASPELFLAAAAERTARIRLGTGVNSLPYHQPLILADRICQLDQQSRGRAMLGVGPGQLPSDAFMMGVDPLRSREMAADSLDAVMRLLRGETVTAATDWFTLEQARLQLGPYRGREMDVALASAVSPTGAVLAGRHGVGMLSLAAADQAGYATLGANWAAHERACAEAGRDADRSTWRLVTPVHLAETREQALKEAEFGTPDLVTYIETLGGTRLEGCGTAAGAVDRWVTEGLPTFGRAVIGTAEDAVERIAGLADKTGGFGTFLILQLDVAEPAADLRSLELFAERVVPRLTGVTEARRASLEWAGRGSERFVGAVRRATTEAIARKGEVR</sequence>
<reference evidence="6" key="1">
    <citation type="submission" date="2022-10" db="EMBL/GenBank/DDBJ databases">
        <title>The complete genomes of actinobacterial strains from the NBC collection.</title>
        <authorList>
            <person name="Joergensen T.S."/>
            <person name="Alvarez Arevalo M."/>
            <person name="Sterndorff E.B."/>
            <person name="Faurdal D."/>
            <person name="Vuksanovic O."/>
            <person name="Mourched A.-S."/>
            <person name="Charusanti P."/>
            <person name="Shaw S."/>
            <person name="Blin K."/>
            <person name="Weber T."/>
        </authorList>
    </citation>
    <scope>NUCLEOTIDE SEQUENCE</scope>
    <source>
        <strain evidence="6">NBC_00049</strain>
    </source>
</reference>